<reference evidence="6" key="2">
    <citation type="journal article" date="2023" name="IMA Fungus">
        <title>Comparative genomic study of the Penicillium genus elucidates a diverse pangenome and 15 lateral gene transfer events.</title>
        <authorList>
            <person name="Petersen C."/>
            <person name="Sorensen T."/>
            <person name="Nielsen M.R."/>
            <person name="Sondergaard T.E."/>
            <person name="Sorensen J.L."/>
            <person name="Fitzpatrick D.A."/>
            <person name="Frisvad J.C."/>
            <person name="Nielsen K.L."/>
        </authorList>
    </citation>
    <scope>NUCLEOTIDE SEQUENCE</scope>
    <source>
        <strain evidence="6">IBT 23319</strain>
    </source>
</reference>
<dbReference type="InterPro" id="IPR002523">
    <property type="entry name" value="MgTranspt_CorA/ZnTranspt_ZntB"/>
</dbReference>
<evidence type="ECO:0000256" key="5">
    <source>
        <dbReference type="SAM" id="Phobius"/>
    </source>
</evidence>
<dbReference type="RefSeq" id="XP_056497785.1">
    <property type="nucleotide sequence ID" value="XM_056648020.1"/>
</dbReference>
<keyword evidence="4 5" id="KW-0472">Membrane</keyword>
<evidence type="ECO:0000313" key="6">
    <source>
        <dbReference type="EMBL" id="KAJ5222862.1"/>
    </source>
</evidence>
<keyword evidence="7" id="KW-1185">Reference proteome</keyword>
<name>A0A9W9NMS1_PENCI</name>
<dbReference type="GO" id="GO:0016020">
    <property type="term" value="C:membrane"/>
    <property type="evidence" value="ECO:0007669"/>
    <property type="project" value="UniProtKB-SubCell"/>
</dbReference>
<evidence type="ECO:0000256" key="2">
    <source>
        <dbReference type="ARBA" id="ARBA00022692"/>
    </source>
</evidence>
<dbReference type="SUPFAM" id="SSF144083">
    <property type="entry name" value="Magnesium transport protein CorA, transmembrane region"/>
    <property type="match status" value="1"/>
</dbReference>
<comment type="caution">
    <text evidence="6">The sequence shown here is derived from an EMBL/GenBank/DDBJ whole genome shotgun (WGS) entry which is preliminary data.</text>
</comment>
<dbReference type="GeneID" id="81387187"/>
<comment type="subcellular location">
    <subcellularLocation>
        <location evidence="1">Membrane</location>
        <topology evidence="1">Multi-pass membrane protein</topology>
    </subcellularLocation>
</comment>
<evidence type="ECO:0000313" key="7">
    <source>
        <dbReference type="Proteomes" id="UP001147733"/>
    </source>
</evidence>
<feature type="transmembrane region" description="Helical" evidence="5">
    <location>
        <begin position="346"/>
        <end position="370"/>
    </location>
</feature>
<dbReference type="EMBL" id="JAPQKT010000008">
    <property type="protein sequence ID" value="KAJ5222862.1"/>
    <property type="molecule type" value="Genomic_DNA"/>
</dbReference>
<keyword evidence="2 5" id="KW-0812">Transmembrane</keyword>
<dbReference type="Gene3D" id="1.20.58.340">
    <property type="entry name" value="Magnesium transport protein CorA, transmembrane region"/>
    <property type="match status" value="1"/>
</dbReference>
<dbReference type="Pfam" id="PF01544">
    <property type="entry name" value="CorA"/>
    <property type="match status" value="1"/>
</dbReference>
<reference evidence="6" key="1">
    <citation type="submission" date="2022-11" db="EMBL/GenBank/DDBJ databases">
        <authorList>
            <person name="Petersen C."/>
        </authorList>
    </citation>
    <scope>NUCLEOTIDE SEQUENCE</scope>
    <source>
        <strain evidence="6">IBT 23319</strain>
    </source>
</reference>
<gene>
    <name evidence="6" type="ORF">N7469_009102</name>
</gene>
<organism evidence="6 7">
    <name type="scientific">Penicillium citrinum</name>
    <dbReference type="NCBI Taxonomy" id="5077"/>
    <lineage>
        <taxon>Eukaryota</taxon>
        <taxon>Fungi</taxon>
        <taxon>Dikarya</taxon>
        <taxon>Ascomycota</taxon>
        <taxon>Pezizomycotina</taxon>
        <taxon>Eurotiomycetes</taxon>
        <taxon>Eurotiomycetidae</taxon>
        <taxon>Eurotiales</taxon>
        <taxon>Aspergillaceae</taxon>
        <taxon>Penicillium</taxon>
    </lineage>
</organism>
<protein>
    <submittedName>
        <fullName evidence="6">Uncharacterized protein</fullName>
    </submittedName>
</protein>
<proteinExistence type="predicted"/>
<dbReference type="InterPro" id="IPR045863">
    <property type="entry name" value="CorA_TM1_TM2"/>
</dbReference>
<keyword evidence="3 5" id="KW-1133">Transmembrane helix</keyword>
<feature type="transmembrane region" description="Helical" evidence="5">
    <location>
        <begin position="382"/>
        <end position="402"/>
    </location>
</feature>
<sequence length="427" mass="49538">MWINLDWRFCSTVKKYIKPGFIPGLPSAQTQMGATDKIWEKQEVYTEQLRVKDRGQSPSIIYENTEVFIVIASAKIIQKCPQCREIFTNTFCMPQTLWTDAIQNSNGYFGCESTSSPTSGPGLNTWAYFEIKHLELDLNYEWSQIRIFTRWQSNPNQTAILLFDPTERIVHTPEPNPTHLKDPFWIYAHILDEIVQLQDSAVWAIRDQIRPIEKAPKPVGRPQPDYRRLHDIARHTVHITETLDVISQNIEQILRHHLRYTNTKNHNSTTDTMTESRRQQIFMDVHSRLEFAQSCLNSLRHRAIANEKRLQNEIQLAFNTVAQHDASLSVKISHAMMSDSTALKTLAFVTFIFLPPTFISSIFSMTFFNYDNGVFSVAGEIWIYWAFAIPTTLISTIVWQFWHKISPKERKEAPLKNAATFSLRDIV</sequence>
<dbReference type="Proteomes" id="UP001147733">
    <property type="component" value="Unassembled WGS sequence"/>
</dbReference>
<dbReference type="GO" id="GO:0046873">
    <property type="term" value="F:metal ion transmembrane transporter activity"/>
    <property type="evidence" value="ECO:0007669"/>
    <property type="project" value="InterPro"/>
</dbReference>
<accession>A0A9W9NMS1</accession>
<evidence type="ECO:0000256" key="1">
    <source>
        <dbReference type="ARBA" id="ARBA00004141"/>
    </source>
</evidence>
<dbReference type="AlphaFoldDB" id="A0A9W9NMS1"/>
<dbReference type="OrthoDB" id="5207033at2759"/>
<evidence type="ECO:0000256" key="3">
    <source>
        <dbReference type="ARBA" id="ARBA00022989"/>
    </source>
</evidence>
<evidence type="ECO:0000256" key="4">
    <source>
        <dbReference type="ARBA" id="ARBA00023136"/>
    </source>
</evidence>